<feature type="non-terminal residue" evidence="2">
    <location>
        <position position="153"/>
    </location>
</feature>
<sequence>MDRRAPHTARPAAGASWSSLARLVVLLQGLMPLFWFLGWFFFDGMDRDFCGFGFEFGIWIWLDDVLVEWIRKRSWKESRWRWIWNVYDTLGSALVALPYHHLFFSRTLIASNAWIATCIYFVWSPELAPIGLIVFGVFGWISAFTCTLHSRVS</sequence>
<keyword evidence="3" id="KW-1185">Reference proteome</keyword>
<keyword evidence="1" id="KW-0812">Transmembrane</keyword>
<dbReference type="EMBL" id="JARJCM010000057">
    <property type="protein sequence ID" value="KAJ7034367.1"/>
    <property type="molecule type" value="Genomic_DNA"/>
</dbReference>
<proteinExistence type="predicted"/>
<gene>
    <name evidence="2" type="ORF">C8F04DRAFT_1101678</name>
</gene>
<feature type="transmembrane region" description="Helical" evidence="1">
    <location>
        <begin position="130"/>
        <end position="150"/>
    </location>
</feature>
<keyword evidence="1" id="KW-0472">Membrane</keyword>
<evidence type="ECO:0000313" key="3">
    <source>
        <dbReference type="Proteomes" id="UP001218188"/>
    </source>
</evidence>
<accession>A0AAD6SVV8</accession>
<organism evidence="2 3">
    <name type="scientific">Mycena alexandri</name>
    <dbReference type="NCBI Taxonomy" id="1745969"/>
    <lineage>
        <taxon>Eukaryota</taxon>
        <taxon>Fungi</taxon>
        <taxon>Dikarya</taxon>
        <taxon>Basidiomycota</taxon>
        <taxon>Agaricomycotina</taxon>
        <taxon>Agaricomycetes</taxon>
        <taxon>Agaricomycetidae</taxon>
        <taxon>Agaricales</taxon>
        <taxon>Marasmiineae</taxon>
        <taxon>Mycenaceae</taxon>
        <taxon>Mycena</taxon>
    </lineage>
</organism>
<comment type="caution">
    <text evidence="2">The sequence shown here is derived from an EMBL/GenBank/DDBJ whole genome shotgun (WGS) entry which is preliminary data.</text>
</comment>
<evidence type="ECO:0000256" key="1">
    <source>
        <dbReference type="SAM" id="Phobius"/>
    </source>
</evidence>
<keyword evidence="1" id="KW-1133">Transmembrane helix</keyword>
<dbReference type="AlphaFoldDB" id="A0AAD6SVV8"/>
<dbReference type="Proteomes" id="UP001218188">
    <property type="component" value="Unassembled WGS sequence"/>
</dbReference>
<evidence type="ECO:0000313" key="2">
    <source>
        <dbReference type="EMBL" id="KAJ7034367.1"/>
    </source>
</evidence>
<name>A0AAD6SVV8_9AGAR</name>
<feature type="transmembrane region" description="Helical" evidence="1">
    <location>
        <begin position="20"/>
        <end position="40"/>
    </location>
</feature>
<feature type="transmembrane region" description="Helical" evidence="1">
    <location>
        <begin position="52"/>
        <end position="70"/>
    </location>
</feature>
<feature type="transmembrane region" description="Helical" evidence="1">
    <location>
        <begin position="82"/>
        <end position="99"/>
    </location>
</feature>
<reference evidence="2" key="1">
    <citation type="submission" date="2023-03" db="EMBL/GenBank/DDBJ databases">
        <title>Massive genome expansion in bonnet fungi (Mycena s.s.) driven by repeated elements and novel gene families across ecological guilds.</title>
        <authorList>
            <consortium name="Lawrence Berkeley National Laboratory"/>
            <person name="Harder C.B."/>
            <person name="Miyauchi S."/>
            <person name="Viragh M."/>
            <person name="Kuo A."/>
            <person name="Thoen E."/>
            <person name="Andreopoulos B."/>
            <person name="Lu D."/>
            <person name="Skrede I."/>
            <person name="Drula E."/>
            <person name="Henrissat B."/>
            <person name="Morin E."/>
            <person name="Kohler A."/>
            <person name="Barry K."/>
            <person name="LaButti K."/>
            <person name="Morin E."/>
            <person name="Salamov A."/>
            <person name="Lipzen A."/>
            <person name="Mereny Z."/>
            <person name="Hegedus B."/>
            <person name="Baldrian P."/>
            <person name="Stursova M."/>
            <person name="Weitz H."/>
            <person name="Taylor A."/>
            <person name="Grigoriev I.V."/>
            <person name="Nagy L.G."/>
            <person name="Martin F."/>
            <person name="Kauserud H."/>
        </authorList>
    </citation>
    <scope>NUCLEOTIDE SEQUENCE</scope>
    <source>
        <strain evidence="2">CBHHK200</strain>
    </source>
</reference>
<protein>
    <submittedName>
        <fullName evidence="2">Uncharacterized protein</fullName>
    </submittedName>
</protein>